<organism evidence="1 2">
    <name type="scientific">Boothiomyces macroporosus</name>
    <dbReference type="NCBI Taxonomy" id="261099"/>
    <lineage>
        <taxon>Eukaryota</taxon>
        <taxon>Fungi</taxon>
        <taxon>Fungi incertae sedis</taxon>
        <taxon>Chytridiomycota</taxon>
        <taxon>Chytridiomycota incertae sedis</taxon>
        <taxon>Chytridiomycetes</taxon>
        <taxon>Rhizophydiales</taxon>
        <taxon>Terramycetaceae</taxon>
        <taxon>Boothiomyces</taxon>
    </lineage>
</organism>
<evidence type="ECO:0000313" key="2">
    <source>
        <dbReference type="Proteomes" id="UP001210925"/>
    </source>
</evidence>
<dbReference type="EMBL" id="JADGKB010000219">
    <property type="protein sequence ID" value="KAJ3250840.1"/>
    <property type="molecule type" value="Genomic_DNA"/>
</dbReference>
<dbReference type="AlphaFoldDB" id="A0AAD5Y056"/>
<dbReference type="Proteomes" id="UP001210925">
    <property type="component" value="Unassembled WGS sequence"/>
</dbReference>
<protein>
    <submittedName>
        <fullName evidence="1">Uncharacterized protein</fullName>
    </submittedName>
</protein>
<name>A0AAD5Y056_9FUNG</name>
<proteinExistence type="predicted"/>
<keyword evidence="2" id="KW-1185">Reference proteome</keyword>
<accession>A0AAD5Y056</accession>
<comment type="caution">
    <text evidence="1">The sequence shown here is derived from an EMBL/GenBank/DDBJ whole genome shotgun (WGS) entry which is preliminary data.</text>
</comment>
<evidence type="ECO:0000313" key="1">
    <source>
        <dbReference type="EMBL" id="KAJ3250840.1"/>
    </source>
</evidence>
<sequence>MTESVIGTWADAYIHLGEHALHVKDCFHVSCEKNMFYAKRNKQKTITCLKANYIFITLRLQPLFFDLLYLNLQVGDKKMTGKFKTVLKEQSGVRLEQVTDVSRRSRTEEPEELVFCKDTLNPRKLSTGKLKPEELKVKHKRIKLGIRDRRKDLVNLMVLLYAETTDGWVLLSEWTSKNIAVRFGNVADHPDLKGITAKDREREFADLMYDEITQFQNAPSLALLKLCRPSENVYSPKYPSTPMSISPNTIISPVLNQPSPLNLDTFQPDFPKFDGFSKDYLNLYYSPIDIYDGYLVNC</sequence>
<reference evidence="1" key="1">
    <citation type="submission" date="2020-05" db="EMBL/GenBank/DDBJ databases">
        <title>Phylogenomic resolution of chytrid fungi.</title>
        <authorList>
            <person name="Stajich J.E."/>
            <person name="Amses K."/>
            <person name="Simmons R."/>
            <person name="Seto K."/>
            <person name="Myers J."/>
            <person name="Bonds A."/>
            <person name="Quandt C.A."/>
            <person name="Barry K."/>
            <person name="Liu P."/>
            <person name="Grigoriev I."/>
            <person name="Longcore J.E."/>
            <person name="James T.Y."/>
        </authorList>
    </citation>
    <scope>NUCLEOTIDE SEQUENCE</scope>
    <source>
        <strain evidence="1">PLAUS21</strain>
    </source>
</reference>
<gene>
    <name evidence="1" type="ORF">HK103_003079</name>
</gene>